<dbReference type="STRING" id="174720.A0A0N5BVQ9"/>
<feature type="compositionally biased region" description="Basic and acidic residues" evidence="1">
    <location>
        <begin position="573"/>
        <end position="584"/>
    </location>
</feature>
<dbReference type="Proteomes" id="UP000046392">
    <property type="component" value="Unplaced"/>
</dbReference>
<dbReference type="AlphaFoldDB" id="A0A0N5BVQ9"/>
<dbReference type="Pfam" id="PF01926">
    <property type="entry name" value="MMR_HSR1"/>
    <property type="match status" value="1"/>
</dbReference>
<evidence type="ECO:0000259" key="2">
    <source>
        <dbReference type="Pfam" id="PF01926"/>
    </source>
</evidence>
<feature type="domain" description="G" evidence="2">
    <location>
        <begin position="676"/>
        <end position="770"/>
    </location>
</feature>
<dbReference type="CDD" id="cd00882">
    <property type="entry name" value="Ras_like_GTPase"/>
    <property type="match status" value="1"/>
</dbReference>
<organism evidence="3 4">
    <name type="scientific">Strongyloides papillosus</name>
    <name type="common">Intestinal threadworm</name>
    <dbReference type="NCBI Taxonomy" id="174720"/>
    <lineage>
        <taxon>Eukaryota</taxon>
        <taxon>Metazoa</taxon>
        <taxon>Ecdysozoa</taxon>
        <taxon>Nematoda</taxon>
        <taxon>Chromadorea</taxon>
        <taxon>Rhabditida</taxon>
        <taxon>Tylenchina</taxon>
        <taxon>Panagrolaimomorpha</taxon>
        <taxon>Strongyloidoidea</taxon>
        <taxon>Strongyloididae</taxon>
        <taxon>Strongyloides</taxon>
    </lineage>
</organism>
<dbReference type="InterPro" id="IPR006073">
    <property type="entry name" value="GTP-bd"/>
</dbReference>
<feature type="region of interest" description="Disordered" evidence="1">
    <location>
        <begin position="572"/>
        <end position="613"/>
    </location>
</feature>
<dbReference type="WBParaSite" id="SPAL_0000991500.1">
    <property type="protein sequence ID" value="SPAL_0000991500.1"/>
    <property type="gene ID" value="SPAL_0000991500"/>
</dbReference>
<accession>A0A0N5BVQ9</accession>
<proteinExistence type="predicted"/>
<sequence length="901" mass="103899">MVCEENKTDNHCHTIKILDHECICCGEKVKKGKVILFDKSRVESDIILSDSVKAQIEKFENIISINKNSTDITQSFSNNKHENLIESDDIRKTHYETHHNTITTTETIENGFLEEATHSNIIYHSNQKTNANGFLEETSHSNIIHHSIQKTNDNDLILEKKNSFNSIKSHNSKHSIHSELQDENKSIVEDNLVNDKKYLENNMEVLSYNEEKFDNITVSEILSTKHETVECKDRINSIVNNEVYGSRNSLASSNISNSTFKSNKSYPAPIPPTRSIYNNKTVTENTTENSEVNCFKKTEENNNIETFDNNHFTQDQQFIEESIQNKSNEIVVESSTISRKIENFSNNSITQNTLLENTHINKSTQNKYKENNIEFDNLAREIHSDVLLLSKKTELLSNLSKNVNNDNNNLSKDFSANLNSLKENGSFSEEILDEKHTKTINHKTQSTTYYEIESHVKTTENNNISNDRKSSTSSSSDFTSSLKADVINNDDLSNHLIELTKKKYNSASETINETRKITEENISHHKYEEYLSSHFEPSIVGEPIDNNSVHNRTLKSSRHSTRTSLFEPSIYNEHIHGKNHSEKRNKSRQSNESRSTMYGIHNRKTPNSNVYGSEYDNNNDKLKYWKDKLVQESVIDETYEDLTLYKPKMTESICPITNTKKIVIGGESKIDECKTILLFGLPNSGKTSIVNRICNYLYGTDRSTLLRLVVKFPSELHQKQYEIITYQFNNSLLPYNLKIIDTPGCSGDDDRNQFTYKKLYHNYLKPIVNCQHSFTIDAVLICLRFNSDSFNKSFNHQINGLKKIINGNLDSNNILSVFTDSDINYKIEAMKDFHTRQISKHNGLFLVHSKSYLNAKYGFSHLDYIRIFEQSESELFKLFTFLEFEAIPTKLIKQERKEIIV</sequence>
<feature type="region of interest" description="Disordered" evidence="1">
    <location>
        <begin position="460"/>
        <end position="479"/>
    </location>
</feature>
<feature type="compositionally biased region" description="Basic residues" evidence="1">
    <location>
        <begin position="552"/>
        <end position="561"/>
    </location>
</feature>
<evidence type="ECO:0000313" key="4">
    <source>
        <dbReference type="WBParaSite" id="SPAL_0000991500.1"/>
    </source>
</evidence>
<name>A0A0N5BVQ9_STREA</name>
<evidence type="ECO:0000313" key="3">
    <source>
        <dbReference type="Proteomes" id="UP000046392"/>
    </source>
</evidence>
<dbReference type="SUPFAM" id="SSF52540">
    <property type="entry name" value="P-loop containing nucleoside triphosphate hydrolases"/>
    <property type="match status" value="1"/>
</dbReference>
<protein>
    <submittedName>
        <fullName evidence="4">G domain-containing protein</fullName>
    </submittedName>
</protein>
<keyword evidence="3" id="KW-1185">Reference proteome</keyword>
<feature type="region of interest" description="Disordered" evidence="1">
    <location>
        <begin position="542"/>
        <end position="561"/>
    </location>
</feature>
<dbReference type="GO" id="GO:0005525">
    <property type="term" value="F:GTP binding"/>
    <property type="evidence" value="ECO:0007669"/>
    <property type="project" value="InterPro"/>
</dbReference>
<reference evidence="4" key="1">
    <citation type="submission" date="2017-02" db="UniProtKB">
        <authorList>
            <consortium name="WormBaseParasite"/>
        </authorList>
    </citation>
    <scope>IDENTIFICATION</scope>
</reference>
<dbReference type="Gene3D" id="3.40.50.300">
    <property type="entry name" value="P-loop containing nucleotide triphosphate hydrolases"/>
    <property type="match status" value="1"/>
</dbReference>
<dbReference type="InterPro" id="IPR027417">
    <property type="entry name" value="P-loop_NTPase"/>
</dbReference>
<evidence type="ECO:0000256" key="1">
    <source>
        <dbReference type="SAM" id="MobiDB-lite"/>
    </source>
</evidence>